<dbReference type="AlphaFoldDB" id="A0A0H3HNY2"/>
<feature type="transmembrane region" description="Helical" evidence="1">
    <location>
        <begin position="6"/>
        <end position="28"/>
    </location>
</feature>
<dbReference type="EMBL" id="CP002833">
    <property type="protein sequence ID" value="AFI65783.1"/>
    <property type="molecule type" value="Genomic_DNA"/>
</dbReference>
<accession>A0A0H3HNY2</accession>
<name>A0A0H3HNY2_BURP2</name>
<keyword evidence="1" id="KW-1133">Transmembrane helix</keyword>
<keyword evidence="1" id="KW-0472">Membrane</keyword>
<reference evidence="2 3" key="1">
    <citation type="journal article" date="2012" name="PLoS ONE">
        <title>Evolution of Burkholderia pseudomallei in recurrent melioidosis.</title>
        <authorList>
            <person name="Hayden H.S."/>
            <person name="Lim R."/>
            <person name="Brittnacher M.J."/>
            <person name="Sims E.H."/>
            <person name="Ramage E.R."/>
            <person name="Fong C."/>
            <person name="Wu Z."/>
            <person name="Crist E."/>
            <person name="Chang J."/>
            <person name="Zhou Y."/>
            <person name="Radey M."/>
            <person name="Rohmer L."/>
            <person name="Haugen E."/>
            <person name="Gillett W."/>
            <person name="Wuthiekanun V."/>
            <person name="Peacock S.J."/>
            <person name="Kaul R."/>
            <person name="Miller S.I."/>
            <person name="Manoil C."/>
            <person name="Jacobs M.A."/>
        </authorList>
    </citation>
    <scope>NUCLEOTIDE SEQUENCE [LARGE SCALE GENOMIC DNA]</scope>
    <source>
        <strain evidence="2 3">1026b</strain>
    </source>
</reference>
<evidence type="ECO:0000313" key="3">
    <source>
        <dbReference type="Proteomes" id="UP000010087"/>
    </source>
</evidence>
<evidence type="ECO:0000256" key="1">
    <source>
        <dbReference type="SAM" id="Phobius"/>
    </source>
</evidence>
<organism evidence="2 3">
    <name type="scientific">Burkholderia pseudomallei (strain 1026b)</name>
    <dbReference type="NCBI Taxonomy" id="884204"/>
    <lineage>
        <taxon>Bacteria</taxon>
        <taxon>Pseudomonadati</taxon>
        <taxon>Pseudomonadota</taxon>
        <taxon>Betaproteobacteria</taxon>
        <taxon>Burkholderiales</taxon>
        <taxon>Burkholderiaceae</taxon>
        <taxon>Burkholderia</taxon>
        <taxon>pseudomallei group</taxon>
    </lineage>
</organism>
<evidence type="ECO:0000313" key="2">
    <source>
        <dbReference type="EMBL" id="AFI65783.1"/>
    </source>
</evidence>
<keyword evidence="1" id="KW-0812">Transmembrane</keyword>
<gene>
    <name evidence="2" type="ordered locus">BP1026B_I1133</name>
</gene>
<protein>
    <submittedName>
        <fullName evidence="2">Uncharacterized protein</fullName>
    </submittedName>
</protein>
<proteinExistence type="predicted"/>
<dbReference type="Proteomes" id="UP000010087">
    <property type="component" value="Chromosome 1"/>
</dbReference>
<sequence>MNTKDVISLASLLIALLSIISVAIFAWINYQREILNQRIHYANLRQQHFLALRVWSDQISDLFSEVIHFCELDPEKCPSGSFFERRNKYRIALSSMIDRGRWFFPNLNTELHGQGKELAFRGYRQDVLNSLVDAYNSVTDINYVTRSRNDDLKKRIVTAKKRFVSEIQSILDPGQLDQEFIDITTHVTGVDRQGKSNKGSRSDL</sequence>
<dbReference type="RefSeq" id="WP_004552784.1">
    <property type="nucleotide sequence ID" value="NC_017831.1"/>
</dbReference>
<dbReference type="KEGG" id="bpz:BP1026B_I1133"/>